<organism evidence="1">
    <name type="scientific">Anopheles atroparvus</name>
    <name type="common">European mosquito</name>
    <dbReference type="NCBI Taxonomy" id="41427"/>
    <lineage>
        <taxon>Eukaryota</taxon>
        <taxon>Metazoa</taxon>
        <taxon>Ecdysozoa</taxon>
        <taxon>Arthropoda</taxon>
        <taxon>Hexapoda</taxon>
        <taxon>Insecta</taxon>
        <taxon>Pterygota</taxon>
        <taxon>Neoptera</taxon>
        <taxon>Endopterygota</taxon>
        <taxon>Diptera</taxon>
        <taxon>Nematocera</taxon>
        <taxon>Culicoidea</taxon>
        <taxon>Culicidae</taxon>
        <taxon>Anophelinae</taxon>
        <taxon>Anopheles</taxon>
    </lineage>
</organism>
<dbReference type="AlphaFoldDB" id="A0A182JI52"/>
<reference evidence="1" key="1">
    <citation type="submission" date="2022-08" db="UniProtKB">
        <authorList>
            <consortium name="EnsemblMetazoa"/>
        </authorList>
    </citation>
    <scope>IDENTIFICATION</scope>
    <source>
        <strain evidence="1">EBRO</strain>
    </source>
</reference>
<dbReference type="VEuPathDB" id="VectorBase:AATE018532"/>
<protein>
    <submittedName>
        <fullName evidence="1">Uncharacterized protein</fullName>
    </submittedName>
</protein>
<name>A0A182JI52_ANOAO</name>
<evidence type="ECO:0000313" key="1">
    <source>
        <dbReference type="EnsemblMetazoa" id="AATE018532-PA.1"/>
    </source>
</evidence>
<accession>A0A182JI52</accession>
<dbReference type="EnsemblMetazoa" id="AATE018532-RA">
    <property type="protein sequence ID" value="AATE018532-PA.1"/>
    <property type="gene ID" value="AATE018532"/>
</dbReference>
<sequence length="199" mass="20919">MKLSCSTIVSVVLLFQAMCVGQKTGSTEEGTQFHSVPVPQCSVCWSTESAAQCQHAAKSEACNDEQLNTTVTNLRLINPSSLAAENSTSGAHRTEHRHYGCFTLSAATGTGDSRKVFYAKGCTVAPIDPCIGWAKEKGDCALCSGINCNAAAPVEQVRGEASMKGKTNHSSSGTIGIYSSWTMFVVTGAITLVGCVTRL</sequence>
<proteinExistence type="predicted"/>